<keyword evidence="2 3" id="KW-0040">ANK repeat</keyword>
<reference evidence="4" key="2">
    <citation type="journal article" date="2023" name="IMA Fungus">
        <title>Comparative genomic study of the Penicillium genus elucidates a diverse pangenome and 15 lateral gene transfer events.</title>
        <authorList>
            <person name="Petersen C."/>
            <person name="Sorensen T."/>
            <person name="Nielsen M.R."/>
            <person name="Sondergaard T.E."/>
            <person name="Sorensen J.L."/>
            <person name="Fitzpatrick D.A."/>
            <person name="Frisvad J.C."/>
            <person name="Nielsen K.L."/>
        </authorList>
    </citation>
    <scope>NUCLEOTIDE SEQUENCE</scope>
    <source>
        <strain evidence="4">IBT 30069</strain>
    </source>
</reference>
<dbReference type="PROSITE" id="PS50088">
    <property type="entry name" value="ANK_REPEAT"/>
    <property type="match status" value="1"/>
</dbReference>
<protein>
    <recommendedName>
        <fullName evidence="6">Ankyrin</fullName>
    </recommendedName>
</protein>
<comment type="caution">
    <text evidence="4">The sequence shown here is derived from an EMBL/GenBank/DDBJ whole genome shotgun (WGS) entry which is preliminary data.</text>
</comment>
<reference evidence="4" key="1">
    <citation type="submission" date="2022-11" db="EMBL/GenBank/DDBJ databases">
        <authorList>
            <person name="Petersen C."/>
        </authorList>
    </citation>
    <scope>NUCLEOTIDE SEQUENCE</scope>
    <source>
        <strain evidence="4">IBT 30069</strain>
    </source>
</reference>
<keyword evidence="5" id="KW-1185">Reference proteome</keyword>
<evidence type="ECO:0000256" key="1">
    <source>
        <dbReference type="ARBA" id="ARBA00022737"/>
    </source>
</evidence>
<keyword evidence="1" id="KW-0677">Repeat</keyword>
<gene>
    <name evidence="4" type="ORF">N7456_007098</name>
</gene>
<evidence type="ECO:0008006" key="6">
    <source>
        <dbReference type="Google" id="ProtNLM"/>
    </source>
</evidence>
<dbReference type="PANTHER" id="PTHR24198:SF165">
    <property type="entry name" value="ANKYRIN REPEAT-CONTAINING PROTEIN-RELATED"/>
    <property type="match status" value="1"/>
</dbReference>
<evidence type="ECO:0000313" key="5">
    <source>
        <dbReference type="Proteomes" id="UP001149165"/>
    </source>
</evidence>
<sequence length="437" mass="48485">MPPFHRAILNRRLDIARLLLTHYHASPNSMYRGTSTLLLAIKMSCPQAVNLILEHHPRLSYTCDFQGQGPLSIAVAKGNFAIVERLLHSLALNVNDRCTDGMSALMYAVEHAEHAILSHLLTDPRVNDSRGRTALWHALDLQNEELVQLLLDQDGLRLNDADDGGLTPLARAAEHQSPRLLQMLLRQLKICINTTSSFSPLWAACRAGSLGAVQNLLTQRSIQINVKAPSGTPPLHVAVINQHLDIVSLLLSQGEIALNEVGPSGCTALMFAAANGYTACVERLLRHPQIDLQVQDPYGYCAFSLAILNRHARAVDLLSSAFTHLSTAKSVAQSPLDPITEKRGQRDQQAHENEFFRTCCTTFRHLATDVVDITQKLVLEEHFHPDQFIPVNARLCRAALALWAALDASRVEEDRAERIWMQELDMPTASEPSSEWI</sequence>
<dbReference type="PROSITE" id="PS50297">
    <property type="entry name" value="ANK_REP_REGION"/>
    <property type="match status" value="1"/>
</dbReference>
<dbReference type="AlphaFoldDB" id="A0A9W9FIW4"/>
<dbReference type="Pfam" id="PF12796">
    <property type="entry name" value="Ank_2"/>
    <property type="match status" value="3"/>
</dbReference>
<dbReference type="SMART" id="SM00248">
    <property type="entry name" value="ANK"/>
    <property type="match status" value="9"/>
</dbReference>
<dbReference type="EMBL" id="JAPQKH010000004">
    <property type="protein sequence ID" value="KAJ5101046.1"/>
    <property type="molecule type" value="Genomic_DNA"/>
</dbReference>
<dbReference type="Gene3D" id="1.25.40.20">
    <property type="entry name" value="Ankyrin repeat-containing domain"/>
    <property type="match status" value="2"/>
</dbReference>
<evidence type="ECO:0000256" key="3">
    <source>
        <dbReference type="PROSITE-ProRule" id="PRU00023"/>
    </source>
</evidence>
<evidence type="ECO:0000256" key="2">
    <source>
        <dbReference type="ARBA" id="ARBA00023043"/>
    </source>
</evidence>
<dbReference type="Proteomes" id="UP001149165">
    <property type="component" value="Unassembled WGS sequence"/>
</dbReference>
<organism evidence="4 5">
    <name type="scientific">Penicillium angulare</name>
    <dbReference type="NCBI Taxonomy" id="116970"/>
    <lineage>
        <taxon>Eukaryota</taxon>
        <taxon>Fungi</taxon>
        <taxon>Dikarya</taxon>
        <taxon>Ascomycota</taxon>
        <taxon>Pezizomycotina</taxon>
        <taxon>Eurotiomycetes</taxon>
        <taxon>Eurotiomycetidae</taxon>
        <taxon>Eurotiales</taxon>
        <taxon>Aspergillaceae</taxon>
        <taxon>Penicillium</taxon>
    </lineage>
</organism>
<dbReference type="PANTHER" id="PTHR24198">
    <property type="entry name" value="ANKYRIN REPEAT AND PROTEIN KINASE DOMAIN-CONTAINING PROTEIN"/>
    <property type="match status" value="1"/>
</dbReference>
<dbReference type="OrthoDB" id="5130968at2759"/>
<name>A0A9W9FIW4_9EURO</name>
<proteinExistence type="predicted"/>
<dbReference type="InterPro" id="IPR036770">
    <property type="entry name" value="Ankyrin_rpt-contain_sf"/>
</dbReference>
<dbReference type="InterPro" id="IPR002110">
    <property type="entry name" value="Ankyrin_rpt"/>
</dbReference>
<dbReference type="SUPFAM" id="SSF48403">
    <property type="entry name" value="Ankyrin repeat"/>
    <property type="match status" value="1"/>
</dbReference>
<evidence type="ECO:0000313" key="4">
    <source>
        <dbReference type="EMBL" id="KAJ5101046.1"/>
    </source>
</evidence>
<feature type="repeat" description="ANK" evidence="3">
    <location>
        <begin position="230"/>
        <end position="254"/>
    </location>
</feature>
<accession>A0A9W9FIW4</accession>